<evidence type="ECO:0000313" key="3">
    <source>
        <dbReference type="Proteomes" id="UP001371456"/>
    </source>
</evidence>
<protein>
    <submittedName>
        <fullName evidence="2">Uncharacterized protein</fullName>
    </submittedName>
</protein>
<evidence type="ECO:0000313" key="2">
    <source>
        <dbReference type="EMBL" id="KAK6803480.1"/>
    </source>
</evidence>
<evidence type="ECO:0000256" key="1">
    <source>
        <dbReference type="SAM" id="MobiDB-lite"/>
    </source>
</evidence>
<keyword evidence="3" id="KW-1185">Reference proteome</keyword>
<gene>
    <name evidence="2" type="ORF">RDI58_001264</name>
</gene>
<proteinExistence type="predicted"/>
<dbReference type="EMBL" id="JBANQN010000001">
    <property type="protein sequence ID" value="KAK6803480.1"/>
    <property type="molecule type" value="Genomic_DNA"/>
</dbReference>
<feature type="compositionally biased region" description="Basic and acidic residues" evidence="1">
    <location>
        <begin position="34"/>
        <end position="43"/>
    </location>
</feature>
<comment type="caution">
    <text evidence="2">The sequence shown here is derived from an EMBL/GenBank/DDBJ whole genome shotgun (WGS) entry which is preliminary data.</text>
</comment>
<dbReference type="Proteomes" id="UP001371456">
    <property type="component" value="Unassembled WGS sequence"/>
</dbReference>
<feature type="region of interest" description="Disordered" evidence="1">
    <location>
        <begin position="5"/>
        <end position="48"/>
    </location>
</feature>
<dbReference type="AlphaFoldDB" id="A0AAN8UBK2"/>
<name>A0AAN8UBK2_SOLBU</name>
<organism evidence="2 3">
    <name type="scientific">Solanum bulbocastanum</name>
    <name type="common">Wild potato</name>
    <dbReference type="NCBI Taxonomy" id="147425"/>
    <lineage>
        <taxon>Eukaryota</taxon>
        <taxon>Viridiplantae</taxon>
        <taxon>Streptophyta</taxon>
        <taxon>Embryophyta</taxon>
        <taxon>Tracheophyta</taxon>
        <taxon>Spermatophyta</taxon>
        <taxon>Magnoliopsida</taxon>
        <taxon>eudicotyledons</taxon>
        <taxon>Gunneridae</taxon>
        <taxon>Pentapetalae</taxon>
        <taxon>asterids</taxon>
        <taxon>lamiids</taxon>
        <taxon>Solanales</taxon>
        <taxon>Solanaceae</taxon>
        <taxon>Solanoideae</taxon>
        <taxon>Solaneae</taxon>
        <taxon>Solanum</taxon>
    </lineage>
</organism>
<reference evidence="2 3" key="1">
    <citation type="submission" date="2024-02" db="EMBL/GenBank/DDBJ databases">
        <title>de novo genome assembly of Solanum bulbocastanum strain 11H21.</title>
        <authorList>
            <person name="Hosaka A.J."/>
        </authorList>
    </citation>
    <scope>NUCLEOTIDE SEQUENCE [LARGE SCALE GENOMIC DNA]</scope>
    <source>
        <tissue evidence="2">Young leaves</tissue>
    </source>
</reference>
<accession>A0AAN8UBK2</accession>
<sequence length="136" mass="15277">MVKIVEKRNKLSQSGNSMNARYGRKRKSIETSGGDERNVENNGRRKYSPTTCECINNKTFIEEISHDDDLLEEETDPNVVIIVEEEEEEGKSDPDVVIIVKANPMSNSTDVVVSSTLGMSRKINISKDLFDTTSYS</sequence>